<evidence type="ECO:0000256" key="2">
    <source>
        <dbReference type="ARBA" id="ARBA00023277"/>
    </source>
</evidence>
<dbReference type="EMBL" id="JAPFFF010000010">
    <property type="protein sequence ID" value="KAK8880510.1"/>
    <property type="molecule type" value="Genomic_DNA"/>
</dbReference>
<dbReference type="PANTHER" id="PTHR43103:SF3">
    <property type="entry name" value="ADP-L-GLYCERO-D-MANNO-HEPTOSE-6-EPIMERASE"/>
    <property type="match status" value="1"/>
</dbReference>
<evidence type="ECO:0000313" key="6">
    <source>
        <dbReference type="EMBL" id="KAK8880510.1"/>
    </source>
</evidence>
<evidence type="ECO:0000313" key="7">
    <source>
        <dbReference type="Proteomes" id="UP001470230"/>
    </source>
</evidence>
<evidence type="ECO:0000259" key="5">
    <source>
        <dbReference type="Pfam" id="PF01370"/>
    </source>
</evidence>
<proteinExistence type="predicted"/>
<dbReference type="InterPro" id="IPR001509">
    <property type="entry name" value="Epimerase_deHydtase"/>
</dbReference>
<keyword evidence="4" id="KW-0812">Transmembrane</keyword>
<organism evidence="6 7">
    <name type="scientific">Tritrichomonas musculus</name>
    <dbReference type="NCBI Taxonomy" id="1915356"/>
    <lineage>
        <taxon>Eukaryota</taxon>
        <taxon>Metamonada</taxon>
        <taxon>Parabasalia</taxon>
        <taxon>Tritrichomonadida</taxon>
        <taxon>Tritrichomonadidae</taxon>
        <taxon>Tritrichomonas</taxon>
    </lineage>
</organism>
<dbReference type="PANTHER" id="PTHR43103">
    <property type="entry name" value="NUCLEOSIDE-DIPHOSPHATE-SUGAR EPIMERASE"/>
    <property type="match status" value="1"/>
</dbReference>
<keyword evidence="7" id="KW-1185">Reference proteome</keyword>
<evidence type="ECO:0000256" key="3">
    <source>
        <dbReference type="SAM" id="MobiDB-lite"/>
    </source>
</evidence>
<dbReference type="CDD" id="cd08946">
    <property type="entry name" value="SDR_e"/>
    <property type="match status" value="1"/>
</dbReference>
<gene>
    <name evidence="6" type="ORF">M9Y10_003188</name>
</gene>
<dbReference type="Proteomes" id="UP001470230">
    <property type="component" value="Unassembled WGS sequence"/>
</dbReference>
<keyword evidence="2" id="KW-0119">Carbohydrate metabolism</keyword>
<name>A0ABR2JP53_9EUKA</name>
<keyword evidence="4" id="KW-0472">Membrane</keyword>
<comment type="caution">
    <text evidence="6">The sequence shown here is derived from an EMBL/GenBank/DDBJ whole genome shotgun (WGS) entry which is preliminary data.</text>
</comment>
<keyword evidence="1" id="KW-0521">NADP</keyword>
<dbReference type="SUPFAM" id="SSF51735">
    <property type="entry name" value="NAD(P)-binding Rossmann-fold domains"/>
    <property type="match status" value="1"/>
</dbReference>
<keyword evidence="4" id="KW-1133">Transmembrane helix</keyword>
<feature type="region of interest" description="Disordered" evidence="3">
    <location>
        <begin position="44"/>
        <end position="64"/>
    </location>
</feature>
<feature type="transmembrane region" description="Helical" evidence="4">
    <location>
        <begin position="12"/>
        <end position="35"/>
    </location>
</feature>
<sequence length="629" mass="72547">MSRHFHLRIKRSHYIPLFAILLSISFVSIFFLFSFPKQTDIPNPRDISYQPPTTHQDNHPKVQPIKETPHRYSHLIINTKTTTCYNRTQHHLDLLIPYGLDPDTHDPEDSYVLVLGSGGLVGSALEPILRQHGYKTLHVLSRHHLDLRINGSLDIFRGIKIKFVFFLAYEVGGAKFLQRPELQDRILQYNIAISDNVFTWLKKHQIRYAFASSSLSADKSNYGYVKRLGENITREMPHLGRVFRLWNAFGFEFPGPKSHAIPDFVFQCLAKKKVKMLTNGQELRQFTHVNDISEALIAIMENFEETPLEVDISDGNWLTLVDTAKEAQKAVDSCELEIPEKPAKAQKRHEANLTSSWHLNKWQQKMTMKEGVQNIVDKMASFINRSINGSAVTFIINCGNEITKPILDDLKFIVSKIDEMNEILSPMRIEIIAASKLLNDDLLLNEILPCTILINKDHYLRKAVEFAHSVPIVIMDHNVLPTMEHLYFFQREIPRDLLFYFAERQNVDNLNGIKSDTIPSLATFQIVDNCEISHQKSQLKNMDFIVATKETWLSVKVPPLEFNVNEWLMRLRAGYMSIKFESPVWSWGEASDEKPFNKENLCCNGVIDDLEEVKISDTFIHYGTRKLIQ</sequence>
<evidence type="ECO:0000256" key="1">
    <source>
        <dbReference type="ARBA" id="ARBA00022857"/>
    </source>
</evidence>
<reference evidence="6 7" key="1">
    <citation type="submission" date="2024-04" db="EMBL/GenBank/DDBJ databases">
        <title>Tritrichomonas musculus Genome.</title>
        <authorList>
            <person name="Alves-Ferreira E."/>
            <person name="Grigg M."/>
            <person name="Lorenzi H."/>
            <person name="Galac M."/>
        </authorList>
    </citation>
    <scope>NUCLEOTIDE SEQUENCE [LARGE SCALE GENOMIC DNA]</scope>
    <source>
        <strain evidence="6 7">EAF2021</strain>
    </source>
</reference>
<evidence type="ECO:0000256" key="4">
    <source>
        <dbReference type="SAM" id="Phobius"/>
    </source>
</evidence>
<feature type="domain" description="NAD-dependent epimerase/dehydratase" evidence="5">
    <location>
        <begin position="112"/>
        <end position="305"/>
    </location>
</feature>
<dbReference type="Gene3D" id="3.40.50.720">
    <property type="entry name" value="NAD(P)-binding Rossmann-like Domain"/>
    <property type="match status" value="1"/>
</dbReference>
<dbReference type="Pfam" id="PF01370">
    <property type="entry name" value="Epimerase"/>
    <property type="match status" value="1"/>
</dbReference>
<accession>A0ABR2JP53</accession>
<protein>
    <recommendedName>
        <fullName evidence="5">NAD-dependent epimerase/dehydratase domain-containing protein</fullName>
    </recommendedName>
</protein>
<dbReference type="InterPro" id="IPR036291">
    <property type="entry name" value="NAD(P)-bd_dom_sf"/>
</dbReference>